<evidence type="ECO:0000256" key="8">
    <source>
        <dbReference type="SAM" id="SignalP"/>
    </source>
</evidence>
<feature type="region of interest" description="Disordered" evidence="6">
    <location>
        <begin position="239"/>
        <end position="261"/>
    </location>
</feature>
<evidence type="ECO:0000256" key="7">
    <source>
        <dbReference type="SAM" id="Phobius"/>
    </source>
</evidence>
<dbReference type="Pfam" id="PF08205">
    <property type="entry name" value="C2-set_2"/>
    <property type="match status" value="1"/>
</dbReference>
<feature type="signal peptide" evidence="8">
    <location>
        <begin position="1"/>
        <end position="21"/>
    </location>
</feature>
<dbReference type="SUPFAM" id="SSF48726">
    <property type="entry name" value="Immunoglobulin"/>
    <property type="match status" value="2"/>
</dbReference>
<keyword evidence="3 7" id="KW-1133">Transmembrane helix</keyword>
<dbReference type="GO" id="GO:0016020">
    <property type="term" value="C:membrane"/>
    <property type="evidence" value="ECO:0007669"/>
    <property type="project" value="UniProtKB-SubCell"/>
</dbReference>
<feature type="transmembrane region" description="Helical" evidence="7">
    <location>
        <begin position="295"/>
        <end position="312"/>
    </location>
</feature>
<dbReference type="InParanoid" id="A0A1S3HEP3"/>
<evidence type="ECO:0000256" key="2">
    <source>
        <dbReference type="ARBA" id="ARBA00022692"/>
    </source>
</evidence>
<evidence type="ECO:0000256" key="4">
    <source>
        <dbReference type="ARBA" id="ARBA00023136"/>
    </source>
</evidence>
<evidence type="ECO:0000313" key="10">
    <source>
        <dbReference type="Proteomes" id="UP000085678"/>
    </source>
</evidence>
<dbReference type="PROSITE" id="PS50835">
    <property type="entry name" value="IG_LIKE"/>
    <property type="match status" value="2"/>
</dbReference>
<keyword evidence="8" id="KW-0732">Signal</keyword>
<dbReference type="SMART" id="SM00406">
    <property type="entry name" value="IGv"/>
    <property type="match status" value="1"/>
</dbReference>
<comment type="subcellular location">
    <subcellularLocation>
        <location evidence="1">Membrane</location>
        <topology evidence="1">Single-pass membrane protein</topology>
    </subcellularLocation>
</comment>
<proteinExistence type="predicted"/>
<dbReference type="InterPro" id="IPR003599">
    <property type="entry name" value="Ig_sub"/>
</dbReference>
<reference evidence="11" key="1">
    <citation type="journal article" date="2015" name="Nat. Commun.">
        <title>The Lingula genome provides insights into brachiopod evolution and the origin of phosphate biomineralization.</title>
        <authorList>
            <person name="Luo Y.J."/>
            <person name="Takeuchi T."/>
            <person name="Koyanagi R."/>
            <person name="Yamada L."/>
            <person name="Kanda M."/>
            <person name="Khalturina M."/>
            <person name="Fujie M."/>
            <person name="Yamasaki S.I."/>
            <person name="Endo K."/>
            <person name="Satoh N."/>
        </authorList>
    </citation>
    <scope>NUCLEOTIDE SEQUENCE</scope>
</reference>
<name>A0A1S3HEP3_LINAN</name>
<evidence type="ECO:0000256" key="6">
    <source>
        <dbReference type="SAM" id="MobiDB-lite"/>
    </source>
</evidence>
<dbReference type="InterPro" id="IPR013162">
    <property type="entry name" value="CD80_C2-set"/>
</dbReference>
<dbReference type="SMART" id="SM00407">
    <property type="entry name" value="IGc1"/>
    <property type="match status" value="1"/>
</dbReference>
<dbReference type="PANTHER" id="PTHR45889">
    <property type="entry name" value="IG-LIKE DOMAIN-CONTAINING PROTEIN"/>
    <property type="match status" value="1"/>
</dbReference>
<feature type="domain" description="Ig-like" evidence="9">
    <location>
        <begin position="140"/>
        <end position="240"/>
    </location>
</feature>
<dbReference type="AlphaFoldDB" id="A0A1S3HEP3"/>
<feature type="domain" description="Ig-like" evidence="9">
    <location>
        <begin position="29"/>
        <end position="138"/>
    </location>
</feature>
<evidence type="ECO:0000256" key="5">
    <source>
        <dbReference type="ARBA" id="ARBA00023157"/>
    </source>
</evidence>
<dbReference type="GeneID" id="106154669"/>
<dbReference type="InterPro" id="IPR013106">
    <property type="entry name" value="Ig_V-set"/>
</dbReference>
<dbReference type="InterPro" id="IPR013783">
    <property type="entry name" value="Ig-like_fold"/>
</dbReference>
<dbReference type="Proteomes" id="UP000085678">
    <property type="component" value="Unplaced"/>
</dbReference>
<keyword evidence="4 7" id="KW-0472">Membrane</keyword>
<dbReference type="PANTHER" id="PTHR45889:SF8">
    <property type="entry name" value="IG-LIKE DOMAIN-CONTAINING PROTEIN"/>
    <property type="match status" value="1"/>
</dbReference>
<keyword evidence="2 7" id="KW-0812">Transmembrane</keyword>
<dbReference type="KEGG" id="lak:106154669"/>
<protein>
    <submittedName>
        <fullName evidence="11">Cell adhesion molecule 3</fullName>
    </submittedName>
</protein>
<dbReference type="InterPro" id="IPR036179">
    <property type="entry name" value="Ig-like_dom_sf"/>
</dbReference>
<dbReference type="RefSeq" id="XP_013384547.1">
    <property type="nucleotide sequence ID" value="XM_013529093.2"/>
</dbReference>
<dbReference type="Gene3D" id="2.60.40.10">
    <property type="entry name" value="Immunoglobulins"/>
    <property type="match status" value="2"/>
</dbReference>
<feature type="chain" id="PRO_5010356622" evidence="8">
    <location>
        <begin position="22"/>
        <end position="313"/>
    </location>
</feature>
<keyword evidence="10" id="KW-1185">Reference proteome</keyword>
<evidence type="ECO:0000313" key="11">
    <source>
        <dbReference type="RefSeq" id="XP_013384547.1"/>
    </source>
</evidence>
<evidence type="ECO:0000259" key="9">
    <source>
        <dbReference type="PROSITE" id="PS50835"/>
    </source>
</evidence>
<dbReference type="InterPro" id="IPR007110">
    <property type="entry name" value="Ig-like_dom"/>
</dbReference>
<accession>A0A1S3HEP3</accession>
<dbReference type="InterPro" id="IPR003597">
    <property type="entry name" value="Ig_C1-set"/>
</dbReference>
<dbReference type="OrthoDB" id="10055806at2759"/>
<dbReference type="Pfam" id="PF07686">
    <property type="entry name" value="V-set"/>
    <property type="match status" value="1"/>
</dbReference>
<evidence type="ECO:0000256" key="1">
    <source>
        <dbReference type="ARBA" id="ARBA00004167"/>
    </source>
</evidence>
<evidence type="ECO:0000256" key="3">
    <source>
        <dbReference type="ARBA" id="ARBA00022989"/>
    </source>
</evidence>
<sequence length="313" mass="34124">MDQCRGTLVLILCLFYSGADGLNISLEHPWNASLIFETGATASIACSYTLDTTEYPLSLEWYRVPKWKADVVPEKLYRFSFISDREYKFAEFDTRPGVIILNDRDANRNTLSISSLRATDDGDYTCTLTLDSSSSETSSPAVIVVNVTPQLQEPQASILSESTYRLNCTASGGRPAPSITWYRDGVSLNVSSNNSNVVTSQTDGLFTVESMIDVTETTDVTYTCSMNHVTLTTATNMSINPRAAAEPTVSPEPEPEPEPEGVVNVTLAATTTPDYSLANFTSGAQGPQDHGVSRIYILLLPWTIVAILTFIAI</sequence>
<dbReference type="SMART" id="SM00409">
    <property type="entry name" value="IG"/>
    <property type="match status" value="2"/>
</dbReference>
<organism evidence="10 11">
    <name type="scientific">Lingula anatina</name>
    <name type="common">Brachiopod</name>
    <name type="synonym">Lingula unguis</name>
    <dbReference type="NCBI Taxonomy" id="7574"/>
    <lineage>
        <taxon>Eukaryota</taxon>
        <taxon>Metazoa</taxon>
        <taxon>Spiralia</taxon>
        <taxon>Lophotrochozoa</taxon>
        <taxon>Brachiopoda</taxon>
        <taxon>Linguliformea</taxon>
        <taxon>Lingulata</taxon>
        <taxon>Lingulida</taxon>
        <taxon>Linguloidea</taxon>
        <taxon>Lingulidae</taxon>
        <taxon>Lingula</taxon>
    </lineage>
</organism>
<reference evidence="11" key="2">
    <citation type="submission" date="2025-08" db="UniProtKB">
        <authorList>
            <consortium name="RefSeq"/>
        </authorList>
    </citation>
    <scope>IDENTIFICATION</scope>
</reference>
<gene>
    <name evidence="11" type="primary">LOC106154669</name>
</gene>
<keyword evidence="5" id="KW-1015">Disulfide bond</keyword>